<comment type="caution">
    <text evidence="1">The sequence shown here is derived from an EMBL/GenBank/DDBJ whole genome shotgun (WGS) entry which is preliminary data.</text>
</comment>
<gene>
    <name evidence="1" type="ORF">NM688_g751</name>
</gene>
<reference evidence="1" key="1">
    <citation type="submission" date="2022-07" db="EMBL/GenBank/DDBJ databases">
        <title>Genome Sequence of Phlebia brevispora.</title>
        <authorList>
            <person name="Buettner E."/>
        </authorList>
    </citation>
    <scope>NUCLEOTIDE SEQUENCE</scope>
    <source>
        <strain evidence="1">MPL23</strain>
    </source>
</reference>
<name>A0ACC1TE78_9APHY</name>
<dbReference type="EMBL" id="JANHOG010000070">
    <property type="protein sequence ID" value="KAJ3558716.1"/>
    <property type="molecule type" value="Genomic_DNA"/>
</dbReference>
<accession>A0ACC1TE78</accession>
<dbReference type="Proteomes" id="UP001148662">
    <property type="component" value="Unassembled WGS sequence"/>
</dbReference>
<evidence type="ECO:0000313" key="2">
    <source>
        <dbReference type="Proteomes" id="UP001148662"/>
    </source>
</evidence>
<protein>
    <submittedName>
        <fullName evidence="1">Uncharacterized protein</fullName>
    </submittedName>
</protein>
<sequence length="778" mass="88772">MARLPSFDAFVLRIDCLVSALVYYGSPQASESASSLLATTFEFATCTAQPVHSSYRSEACQPRCPQRPYRQADNSALQITGFHRTAYAALAALNDMKGIQQFKRFLPRSMRPPRNVPDDSFGSSLDWEDHIRDDVQTLALLVRAFTLSRCHAHLNYIPRPSGRTVIQSRALYPDLPILSDLLFGVEKWTVEDNIIAMQYFLRKTNEYATANLDLLPLLVALPYFSERAFEIDWLAFETCELFTALPDCLFKVPMGSQWKMIPPGDSEDYEEAQWTRVPAPPIPGDTLMKPRLKRPVTAADIPRDLHNLIAHYFVHEHCMHHDRKNRGHECRDEQECERNYVRCSQDELRSVALVCCRWARTVQPAIFVFVDLNNRKVVQLETLLQNSTTLIRQYVAHIGGKLDGAEHLRKPSVHHLGLFVIPKLSELKNSTVSLNLKGPLPKKHEMLSSIHPFPSVHACFSAGIRNLRLKKVHFKTFTHLVRLIREMPSVRSVWCNQVTWGTREGEVVYPTSFLARDDPSEPVEYYFMEDDYTDDAGGAWLGILLGQTRADVLDQIDAGLLCAIAKAEGCYHSRREQDRIMFQYLGFSVDSHIYTYLTPRAPNGVRTRRRIRAFAFIVGRKNFDWLKIDEALATLNSLGALQVVFFVLDGGDEREEYLKDIAPSMPFLTRSPMLKFALKSQNSEHNHLCTQAVLKDVGRINVLTISQVKLSKERMDGRHFYREASYAYSMLLSSASSINVEGMLADLTRKAAPLAQDSTAWPPPLLDFRFCFWYNHPF</sequence>
<evidence type="ECO:0000313" key="1">
    <source>
        <dbReference type="EMBL" id="KAJ3558716.1"/>
    </source>
</evidence>
<keyword evidence="2" id="KW-1185">Reference proteome</keyword>
<organism evidence="1 2">
    <name type="scientific">Phlebia brevispora</name>
    <dbReference type="NCBI Taxonomy" id="194682"/>
    <lineage>
        <taxon>Eukaryota</taxon>
        <taxon>Fungi</taxon>
        <taxon>Dikarya</taxon>
        <taxon>Basidiomycota</taxon>
        <taxon>Agaricomycotina</taxon>
        <taxon>Agaricomycetes</taxon>
        <taxon>Polyporales</taxon>
        <taxon>Meruliaceae</taxon>
        <taxon>Phlebia</taxon>
    </lineage>
</organism>
<proteinExistence type="predicted"/>